<dbReference type="AlphaFoldDB" id="J3LWH4"/>
<reference evidence="2" key="1">
    <citation type="journal article" date="2013" name="Nat. Commun.">
        <title>Whole-genome sequencing of Oryza brachyantha reveals mechanisms underlying Oryza genome evolution.</title>
        <authorList>
            <person name="Chen J."/>
            <person name="Huang Q."/>
            <person name="Gao D."/>
            <person name="Wang J."/>
            <person name="Lang Y."/>
            <person name="Liu T."/>
            <person name="Li B."/>
            <person name="Bai Z."/>
            <person name="Luis Goicoechea J."/>
            <person name="Liang C."/>
            <person name="Chen C."/>
            <person name="Zhang W."/>
            <person name="Sun S."/>
            <person name="Liao Y."/>
            <person name="Zhang X."/>
            <person name="Yang L."/>
            <person name="Song C."/>
            <person name="Wang M."/>
            <person name="Shi J."/>
            <person name="Liu G."/>
            <person name="Liu J."/>
            <person name="Zhou H."/>
            <person name="Zhou W."/>
            <person name="Yu Q."/>
            <person name="An N."/>
            <person name="Chen Y."/>
            <person name="Cai Q."/>
            <person name="Wang B."/>
            <person name="Liu B."/>
            <person name="Min J."/>
            <person name="Huang Y."/>
            <person name="Wu H."/>
            <person name="Li Z."/>
            <person name="Zhang Y."/>
            <person name="Yin Y."/>
            <person name="Song W."/>
            <person name="Jiang J."/>
            <person name="Jackson S.A."/>
            <person name="Wing R.A."/>
            <person name="Wang J."/>
            <person name="Chen M."/>
        </authorList>
    </citation>
    <scope>NUCLEOTIDE SEQUENCE [LARGE SCALE GENOMIC DNA]</scope>
    <source>
        <strain evidence="2">cv. IRGC 101232</strain>
    </source>
</reference>
<proteinExistence type="predicted"/>
<feature type="region of interest" description="Disordered" evidence="1">
    <location>
        <begin position="65"/>
        <end position="102"/>
    </location>
</feature>
<feature type="compositionally biased region" description="Low complexity" evidence="1">
    <location>
        <begin position="83"/>
        <end position="93"/>
    </location>
</feature>
<dbReference type="HOGENOM" id="CLU_1809192_0_0_1"/>
<protein>
    <submittedName>
        <fullName evidence="2">Uncharacterized protein</fullName>
    </submittedName>
</protein>
<dbReference type="Proteomes" id="UP000006038">
    <property type="component" value="Chromosome 4"/>
</dbReference>
<sequence>MATAGGCGGSVRMMVSYRGEIVQGDHGPGGGRAKAAPYYAGGVHRVVKVALSERLAGLRAGGMRRSVSSPELMTPPSGSNNMATLTPTAAAAPGDSAGSKDDMAGPVPAQLVAPVVWVPVTSAATVVIPVYYYPVDYPRVVLN</sequence>
<accession>J3LWH4</accession>
<reference evidence="2" key="2">
    <citation type="submission" date="2013-04" db="UniProtKB">
        <authorList>
            <consortium name="EnsemblPlants"/>
        </authorList>
    </citation>
    <scope>IDENTIFICATION</scope>
</reference>
<evidence type="ECO:0000256" key="1">
    <source>
        <dbReference type="SAM" id="MobiDB-lite"/>
    </source>
</evidence>
<keyword evidence="3" id="KW-1185">Reference proteome</keyword>
<evidence type="ECO:0000313" key="2">
    <source>
        <dbReference type="EnsemblPlants" id="OB04G14990.1"/>
    </source>
</evidence>
<dbReference type="EnsemblPlants" id="OB04G14990.1">
    <property type="protein sequence ID" value="OB04G14990.1"/>
    <property type="gene ID" value="OB04G14990"/>
</dbReference>
<evidence type="ECO:0000313" key="3">
    <source>
        <dbReference type="Proteomes" id="UP000006038"/>
    </source>
</evidence>
<name>J3LWH4_ORYBR</name>
<dbReference type="Gramene" id="OB04G14990.1">
    <property type="protein sequence ID" value="OB04G14990.1"/>
    <property type="gene ID" value="OB04G14990"/>
</dbReference>
<organism evidence="2">
    <name type="scientific">Oryza brachyantha</name>
    <name type="common">malo sina</name>
    <dbReference type="NCBI Taxonomy" id="4533"/>
    <lineage>
        <taxon>Eukaryota</taxon>
        <taxon>Viridiplantae</taxon>
        <taxon>Streptophyta</taxon>
        <taxon>Embryophyta</taxon>
        <taxon>Tracheophyta</taxon>
        <taxon>Spermatophyta</taxon>
        <taxon>Magnoliopsida</taxon>
        <taxon>Liliopsida</taxon>
        <taxon>Poales</taxon>
        <taxon>Poaceae</taxon>
        <taxon>BOP clade</taxon>
        <taxon>Oryzoideae</taxon>
        <taxon>Oryzeae</taxon>
        <taxon>Oryzinae</taxon>
        <taxon>Oryza</taxon>
    </lineage>
</organism>
<feature type="compositionally biased region" description="Polar residues" evidence="1">
    <location>
        <begin position="66"/>
        <end position="82"/>
    </location>
</feature>